<dbReference type="EMBL" id="JAIWIY010000001">
    <property type="protein sequence ID" value="MCA2097052.1"/>
    <property type="molecule type" value="Genomic_DNA"/>
</dbReference>
<comment type="subcellular location">
    <subcellularLocation>
        <location evidence="2">Cell membrane</location>
        <topology evidence="2">Single-pass type II membrane protein</topology>
    </subcellularLocation>
    <subcellularLocation>
        <location evidence="6">Membrane</location>
        <topology evidence="6">Single-pass type II membrane protein</topology>
    </subcellularLocation>
</comment>
<dbReference type="EC" id="3.4.21.89" evidence="4 6"/>
<dbReference type="PANTHER" id="PTHR43390">
    <property type="entry name" value="SIGNAL PEPTIDASE I"/>
    <property type="match status" value="1"/>
</dbReference>
<dbReference type="PROSITE" id="PS00761">
    <property type="entry name" value="SPASE_I_3"/>
    <property type="match status" value="1"/>
</dbReference>
<keyword evidence="6" id="KW-1133">Transmembrane helix</keyword>
<dbReference type="PROSITE" id="PS00760">
    <property type="entry name" value="SPASE_I_2"/>
    <property type="match status" value="1"/>
</dbReference>
<dbReference type="GO" id="GO:0009003">
    <property type="term" value="F:signal peptidase activity"/>
    <property type="evidence" value="ECO:0007669"/>
    <property type="project" value="UniProtKB-EC"/>
</dbReference>
<feature type="transmembrane region" description="Helical" evidence="6">
    <location>
        <begin position="21"/>
        <end position="40"/>
    </location>
</feature>
<evidence type="ECO:0000313" key="9">
    <source>
        <dbReference type="Proteomes" id="UP001198374"/>
    </source>
</evidence>
<dbReference type="SUPFAM" id="SSF51306">
    <property type="entry name" value="LexA/Signal peptidase"/>
    <property type="match status" value="1"/>
</dbReference>
<accession>A0ABS7YZA0</accession>
<dbReference type="InterPro" id="IPR036286">
    <property type="entry name" value="LexA/Signal_pep-like_sf"/>
</dbReference>
<dbReference type="InterPro" id="IPR000223">
    <property type="entry name" value="Pept_S26A_signal_pept_1"/>
</dbReference>
<evidence type="ECO:0000259" key="7">
    <source>
        <dbReference type="Pfam" id="PF10502"/>
    </source>
</evidence>
<dbReference type="InterPro" id="IPR019758">
    <property type="entry name" value="Pept_S26A_signal_pept_1_CS"/>
</dbReference>
<keyword evidence="5 6" id="KW-0378">Hydrolase</keyword>
<evidence type="ECO:0000256" key="1">
    <source>
        <dbReference type="ARBA" id="ARBA00000677"/>
    </source>
</evidence>
<proteinExistence type="inferred from homology"/>
<evidence type="ECO:0000256" key="5">
    <source>
        <dbReference type="ARBA" id="ARBA00022801"/>
    </source>
</evidence>
<dbReference type="NCBIfam" id="TIGR02227">
    <property type="entry name" value="sigpep_I_bact"/>
    <property type="match status" value="1"/>
</dbReference>
<keyword evidence="6" id="KW-0472">Membrane</keyword>
<dbReference type="InterPro" id="IPR019533">
    <property type="entry name" value="Peptidase_S26"/>
</dbReference>
<evidence type="ECO:0000313" key="8">
    <source>
        <dbReference type="EMBL" id="MCA2097052.1"/>
    </source>
</evidence>
<comment type="similarity">
    <text evidence="3 6">Belongs to the peptidase S26 family.</text>
</comment>
<evidence type="ECO:0000256" key="4">
    <source>
        <dbReference type="ARBA" id="ARBA00013208"/>
    </source>
</evidence>
<sequence length="190" mass="21770">MNEEKKQNKKENSLLNIIWDWVKTILIALAITFFVKAFIIDATRVAGKSMLNTLHDGDMLMVNKIGKHFRDYKRGEIVILKAPDYPNRLYVKRVIGTPGDLVELKDGDVYVNGEKLDEKYVSVDETLAKTEQTGWVLGDKQYLVFGDNRANSNDSRDFGQIYKEEIVGHAFFRIYPFEDAGLIDNNPYGN</sequence>
<keyword evidence="9" id="KW-1185">Reference proteome</keyword>
<evidence type="ECO:0000256" key="2">
    <source>
        <dbReference type="ARBA" id="ARBA00004401"/>
    </source>
</evidence>
<comment type="catalytic activity">
    <reaction evidence="1 6">
        <text>Cleavage of hydrophobic, N-terminal signal or leader sequences from secreted and periplasmic proteins.</text>
        <dbReference type="EC" id="3.4.21.89"/>
    </reaction>
</comment>
<dbReference type="PRINTS" id="PR00727">
    <property type="entry name" value="LEADERPTASE"/>
</dbReference>
<dbReference type="Pfam" id="PF10502">
    <property type="entry name" value="Peptidase_S26"/>
    <property type="match status" value="1"/>
</dbReference>
<name>A0ABS7YZA0_9FIRM</name>
<dbReference type="InterPro" id="IPR019757">
    <property type="entry name" value="Pept_S26A_signal_pept_1_Lys-AS"/>
</dbReference>
<dbReference type="Gene3D" id="2.10.109.10">
    <property type="entry name" value="Umud Fragment, subunit A"/>
    <property type="match status" value="1"/>
</dbReference>
<organism evidence="8 9">
    <name type="scientific">Anaerococcus degeneri</name>
    <dbReference type="NCBI Taxonomy" id="361500"/>
    <lineage>
        <taxon>Bacteria</taxon>
        <taxon>Bacillati</taxon>
        <taxon>Bacillota</taxon>
        <taxon>Tissierellia</taxon>
        <taxon>Tissierellales</taxon>
        <taxon>Peptoniphilaceae</taxon>
        <taxon>Anaerococcus</taxon>
    </lineage>
</organism>
<gene>
    <name evidence="8" type="primary">lepB</name>
    <name evidence="8" type="ORF">LDJ82_09120</name>
</gene>
<evidence type="ECO:0000256" key="6">
    <source>
        <dbReference type="RuleBase" id="RU362042"/>
    </source>
</evidence>
<dbReference type="CDD" id="cd06530">
    <property type="entry name" value="S26_SPase_I"/>
    <property type="match status" value="1"/>
</dbReference>
<feature type="domain" description="Peptidase S26" evidence="7">
    <location>
        <begin position="19"/>
        <end position="175"/>
    </location>
</feature>
<dbReference type="Proteomes" id="UP001198374">
    <property type="component" value="Unassembled WGS sequence"/>
</dbReference>
<dbReference type="PANTHER" id="PTHR43390:SF1">
    <property type="entry name" value="CHLOROPLAST PROCESSING PEPTIDASE"/>
    <property type="match status" value="1"/>
</dbReference>
<keyword evidence="6" id="KW-0645">Protease</keyword>
<dbReference type="RefSeq" id="WP_209771529.1">
    <property type="nucleotide sequence ID" value="NZ_JAGGLO010000001.1"/>
</dbReference>
<comment type="caution">
    <text evidence="8">The sequence shown here is derived from an EMBL/GenBank/DDBJ whole genome shotgun (WGS) entry which is preliminary data.</text>
</comment>
<protein>
    <recommendedName>
        <fullName evidence="4 6">Signal peptidase I</fullName>
        <ecNumber evidence="4 6">3.4.21.89</ecNumber>
    </recommendedName>
</protein>
<keyword evidence="6" id="KW-0812">Transmembrane</keyword>
<reference evidence="9" key="1">
    <citation type="submission" date="2023-07" db="EMBL/GenBank/DDBJ databases">
        <title>FDA dAtabase for Regulatory Grade micrObial Sequences (FDA-ARGOS): Supporting development and validation of Infectious Disease Dx tests.</title>
        <authorList>
            <person name="Sproer C."/>
            <person name="Gronow S."/>
            <person name="Severitt S."/>
            <person name="Schroder I."/>
            <person name="Tallon L."/>
            <person name="Sadzewicz L."/>
            <person name="Zhao X."/>
            <person name="Boylan J."/>
            <person name="Ott S."/>
            <person name="Bowen H."/>
            <person name="Vavikolanu K."/>
            <person name="Hazen T."/>
            <person name="Aluvathingal J."/>
            <person name="Nadendla S."/>
            <person name="Lowell S."/>
            <person name="Myers T."/>
            <person name="Yan Y."/>
        </authorList>
    </citation>
    <scope>NUCLEOTIDE SEQUENCE [LARGE SCALE GENOMIC DNA]</scope>
    <source>
        <strain evidence="9">FDAARGOS_1538</strain>
    </source>
</reference>
<evidence type="ECO:0000256" key="3">
    <source>
        <dbReference type="ARBA" id="ARBA00009370"/>
    </source>
</evidence>